<dbReference type="RefSeq" id="YP_013605393.1">
    <property type="nucleotide sequence ID" value="NC_133305.1"/>
</dbReference>
<accession>A0AA86YF86</accession>
<protein>
    <submittedName>
        <fullName evidence="1">Uncharacterized protein</fullName>
    </submittedName>
</protein>
<evidence type="ECO:0000313" key="1">
    <source>
        <dbReference type="EMBL" id="DBA35430.1"/>
    </source>
</evidence>
<dbReference type="Proteomes" id="UP001302529">
    <property type="component" value="Segment"/>
</dbReference>
<sequence>MINNNCKYARSKYNYTPSDYDLIFDYTSIPANIRMEDASNLSKRLQQCMPLSKIIHLNLETDLKKCSHQVIMHTSMQLTVDDKLIEVVIK</sequence>
<gene>
    <name evidence="1" type="ORF">vir080_00057</name>
</gene>
<proteinExistence type="predicted"/>
<reference evidence="1 2" key="1">
    <citation type="journal article" date="2023" name="Nat. Microbiol.">
        <title>A compendium of viruses from methanogenic archaea reveals their diversity and adaptations to the gut environment.</title>
        <authorList>
            <person name="Medvedeva S."/>
            <person name="Borrel G."/>
            <person name="Krupovic M."/>
            <person name="Gribaldo S."/>
        </authorList>
    </citation>
    <scope>NUCLEOTIDE SEQUENCE [LARGE SCALE GENOMIC DNA]</scope>
</reference>
<name>A0AA86YF86_9CAUD</name>
<evidence type="ECO:0000313" key="2">
    <source>
        <dbReference type="Proteomes" id="UP001302529"/>
    </source>
</evidence>
<organism evidence="1 2">
    <name type="scientific">Caudoviricetes sp. vir080</name>
    <dbReference type="NCBI Taxonomy" id="3068353"/>
    <lineage>
        <taxon>Viruses</taxon>
        <taxon>Duplodnaviria</taxon>
        <taxon>Heunggongvirae</taxon>
        <taxon>Uroviricota</taxon>
        <taxon>Caudoviricetes</taxon>
    </lineage>
</organism>
<dbReference type="GeneID" id="300198765"/>
<keyword evidence="2" id="KW-1185">Reference proteome</keyword>
<dbReference type="EMBL" id="BK063677">
    <property type="protein sequence ID" value="DBA35430.1"/>
    <property type="molecule type" value="Genomic_DNA"/>
</dbReference>